<dbReference type="InterPro" id="IPR019306">
    <property type="entry name" value="TMEM231"/>
</dbReference>
<comment type="similarity">
    <text evidence="2">Belongs to the TMEM231 family.</text>
</comment>
<dbReference type="PANTHER" id="PTHR14605">
    <property type="entry name" value="CHST5 PROTEIN"/>
    <property type="match status" value="1"/>
</dbReference>
<keyword evidence="8 12" id="KW-0472">Membrane</keyword>
<evidence type="ECO:0000256" key="1">
    <source>
        <dbReference type="ARBA" id="ARBA00004272"/>
    </source>
</evidence>
<evidence type="ECO:0000256" key="4">
    <source>
        <dbReference type="ARBA" id="ARBA00022475"/>
    </source>
</evidence>
<dbReference type="Pfam" id="PF10149">
    <property type="entry name" value="TM231"/>
    <property type="match status" value="1"/>
</dbReference>
<dbReference type="GO" id="GO:0035869">
    <property type="term" value="C:ciliary transition zone"/>
    <property type="evidence" value="ECO:0007669"/>
    <property type="project" value="TreeGrafter"/>
</dbReference>
<evidence type="ECO:0000256" key="11">
    <source>
        <dbReference type="ARBA" id="ARBA00024803"/>
    </source>
</evidence>
<dbReference type="EMBL" id="HACM01002799">
    <property type="protein sequence ID" value="CRZ03241.1"/>
    <property type="molecule type" value="Transcribed_RNA"/>
</dbReference>
<keyword evidence="10" id="KW-0966">Cell projection</keyword>
<evidence type="ECO:0000256" key="10">
    <source>
        <dbReference type="ARBA" id="ARBA00023273"/>
    </source>
</evidence>
<reference evidence="13" key="1">
    <citation type="submission" date="2015-04" db="EMBL/GenBank/DDBJ databases">
        <title>The genome sequence of the plant pathogenic Rhizarian Plasmodiophora brassicae reveals insights in its biotrophic life cycle and the origin of chitin synthesis.</title>
        <authorList>
            <person name="Schwelm A."/>
            <person name="Fogelqvist J."/>
            <person name="Knaust A."/>
            <person name="Julke S."/>
            <person name="Lilja T."/>
            <person name="Dhandapani V."/>
            <person name="Bonilla-Rosso G."/>
            <person name="Karlsson M."/>
            <person name="Shevchenko A."/>
            <person name="Choi S.R."/>
            <person name="Kim H.G."/>
            <person name="Park J.Y."/>
            <person name="Lim Y.P."/>
            <person name="Ludwig-Muller J."/>
            <person name="Dixelius C."/>
        </authorList>
    </citation>
    <scope>NUCLEOTIDE SEQUENCE</scope>
    <source>
        <tissue evidence="13">Potato root galls</tissue>
    </source>
</reference>
<dbReference type="GO" id="GO:0060271">
    <property type="term" value="P:cilium assembly"/>
    <property type="evidence" value="ECO:0007669"/>
    <property type="project" value="TreeGrafter"/>
</dbReference>
<keyword evidence="5 12" id="KW-0812">Transmembrane</keyword>
<evidence type="ECO:0000256" key="5">
    <source>
        <dbReference type="ARBA" id="ARBA00022692"/>
    </source>
</evidence>
<protein>
    <recommendedName>
        <fullName evidence="3">Transmembrane protein 231</fullName>
    </recommendedName>
</protein>
<keyword evidence="7" id="KW-0969">Cilium</keyword>
<proteinExistence type="inferred from homology"/>
<dbReference type="PANTHER" id="PTHR14605:SF1">
    <property type="entry name" value="TRANSMEMBRANE PROTEIN 231"/>
    <property type="match status" value="1"/>
</dbReference>
<feature type="transmembrane region" description="Helical" evidence="12">
    <location>
        <begin position="76"/>
        <end position="100"/>
    </location>
</feature>
<name>A0A0H5QPF1_9EUKA</name>
<keyword evidence="9" id="KW-0325">Glycoprotein</keyword>
<feature type="transmembrane region" description="Helical" evidence="12">
    <location>
        <begin position="331"/>
        <end position="354"/>
    </location>
</feature>
<evidence type="ECO:0000313" key="13">
    <source>
        <dbReference type="EMBL" id="CRZ03241.1"/>
    </source>
</evidence>
<evidence type="ECO:0000256" key="2">
    <source>
        <dbReference type="ARBA" id="ARBA00009082"/>
    </source>
</evidence>
<evidence type="ECO:0000256" key="6">
    <source>
        <dbReference type="ARBA" id="ARBA00022989"/>
    </source>
</evidence>
<accession>A0A0H5QPF1</accession>
<evidence type="ECO:0000256" key="7">
    <source>
        <dbReference type="ARBA" id="ARBA00023069"/>
    </source>
</evidence>
<keyword evidence="6 12" id="KW-1133">Transmembrane helix</keyword>
<keyword evidence="4" id="KW-1003">Cell membrane</keyword>
<feature type="transmembrane region" description="Helical" evidence="12">
    <location>
        <begin position="6"/>
        <end position="26"/>
    </location>
</feature>
<comment type="function">
    <text evidence="11">Transmembrane component of the tectonic-like complex, a complex localized at the transition zone of primary cilia and acting as a barrier that prevents diffusion of transmembrane proteins between the cilia and plasma membranes. Required for ciliogenesis and sonic hedgehog/SHH signaling.</text>
</comment>
<evidence type="ECO:0000256" key="9">
    <source>
        <dbReference type="ARBA" id="ARBA00023180"/>
    </source>
</evidence>
<dbReference type="GO" id="GO:0060170">
    <property type="term" value="C:ciliary membrane"/>
    <property type="evidence" value="ECO:0007669"/>
    <property type="project" value="UniProtKB-SubCell"/>
</dbReference>
<organism evidence="13">
    <name type="scientific">Spongospora subterranea</name>
    <dbReference type="NCBI Taxonomy" id="70186"/>
    <lineage>
        <taxon>Eukaryota</taxon>
        <taxon>Sar</taxon>
        <taxon>Rhizaria</taxon>
        <taxon>Endomyxa</taxon>
        <taxon>Phytomyxea</taxon>
        <taxon>Plasmodiophorida</taxon>
        <taxon>Plasmodiophoridae</taxon>
        <taxon>Spongospora</taxon>
    </lineage>
</organism>
<evidence type="ECO:0000256" key="12">
    <source>
        <dbReference type="SAM" id="Phobius"/>
    </source>
</evidence>
<evidence type="ECO:0000256" key="3">
    <source>
        <dbReference type="ARBA" id="ARBA00015087"/>
    </source>
</evidence>
<comment type="subcellular location">
    <subcellularLocation>
        <location evidence="1">Cell projection</location>
        <location evidence="1">Cilium membrane</location>
        <topology evidence="1">Multi-pass membrane protein</topology>
    </subcellularLocation>
</comment>
<dbReference type="GO" id="GO:0032880">
    <property type="term" value="P:regulation of protein localization"/>
    <property type="evidence" value="ECO:0007669"/>
    <property type="project" value="TreeGrafter"/>
</dbReference>
<dbReference type="AlphaFoldDB" id="A0A0H5QPF1"/>
<feature type="non-terminal residue" evidence="13">
    <location>
        <position position="1"/>
    </location>
</feature>
<sequence>SYPVFALLSTSLSSYHALYLSLYLSLYRHTLSRLHSALYLTLYRHTPYRISPTQLIRANMVEVFSRELCSRHYAPFWSAANVFKLLSYLAVIFLAFYFSYNSGDFWKKQGVYREQPDIKFRHEAIALVNFVNIADGENGQRLWSTIPDLNSITQPVQILPATVKAYELDSNKDYINDVIRTKISFPTDNLFKVHGITVILFMQLTLKDQVRYVMNTPVIVKQTSIIPGVSLQLSGNLMFNQNSPLSKDKTNSAYLSNVVIPNPVSTFQNFDLPTWLNTYSSRNETIEFVADKSSLWISGTSARFDVDITFRIPTQNIEYVPNVSEVIKFAWIQFASVGIVLYYFIVQYFGGLLFSEQVLQTRVRKDGDHFRKINTF</sequence>
<evidence type="ECO:0000256" key="8">
    <source>
        <dbReference type="ARBA" id="ARBA00023136"/>
    </source>
</evidence>